<keyword evidence="3 4" id="KW-0408">Iron</keyword>
<evidence type="ECO:0000313" key="7">
    <source>
        <dbReference type="EMBL" id="EGL53920.1"/>
    </source>
</evidence>
<feature type="transmembrane region" description="Helical" evidence="5">
    <location>
        <begin position="12"/>
        <end position="32"/>
    </location>
</feature>
<keyword evidence="5" id="KW-0472">Membrane</keyword>
<evidence type="ECO:0000256" key="4">
    <source>
        <dbReference type="PROSITE-ProRule" id="PRU00433"/>
    </source>
</evidence>
<evidence type="ECO:0000259" key="6">
    <source>
        <dbReference type="PROSITE" id="PS51007"/>
    </source>
</evidence>
<sequence length="186" mass="21080">MQSHFTYFIKALLFLILAAVLAVFIFIYSGLYQIGADVPHNKGTFWLLETLRERSVAKAAAKVHVPDDLSSPARLLRGGPDYNEMCVSCHLSPFTSETDFTKGLYPSPPDLTKISSQKLNEKQRDQRRFWIIKHGIKASAMPSWAPGHDDQRIWDIVAFLKKLPELSPEQYQILTARGSEESPHSH</sequence>
<dbReference type="PROSITE" id="PS51007">
    <property type="entry name" value="CYTC"/>
    <property type="match status" value="1"/>
</dbReference>
<keyword evidence="8" id="KW-1185">Reference proteome</keyword>
<feature type="domain" description="Cytochrome c" evidence="6">
    <location>
        <begin position="73"/>
        <end position="164"/>
    </location>
</feature>
<keyword evidence="5" id="KW-0812">Transmembrane</keyword>
<organism evidence="7 8">
    <name type="scientific">Methylophaga aminisulfidivorans MP</name>
    <dbReference type="NCBI Taxonomy" id="1026882"/>
    <lineage>
        <taxon>Bacteria</taxon>
        <taxon>Pseudomonadati</taxon>
        <taxon>Pseudomonadota</taxon>
        <taxon>Gammaproteobacteria</taxon>
        <taxon>Thiotrichales</taxon>
        <taxon>Piscirickettsiaceae</taxon>
        <taxon>Methylophaga</taxon>
    </lineage>
</organism>
<keyword evidence="5" id="KW-1133">Transmembrane helix</keyword>
<dbReference type="GO" id="GO:0009055">
    <property type="term" value="F:electron transfer activity"/>
    <property type="evidence" value="ECO:0007669"/>
    <property type="project" value="InterPro"/>
</dbReference>
<dbReference type="EMBL" id="AFIG01000002">
    <property type="protein sequence ID" value="EGL53920.1"/>
    <property type="molecule type" value="Genomic_DNA"/>
</dbReference>
<evidence type="ECO:0000256" key="1">
    <source>
        <dbReference type="ARBA" id="ARBA00022617"/>
    </source>
</evidence>
<evidence type="ECO:0000256" key="3">
    <source>
        <dbReference type="ARBA" id="ARBA00023004"/>
    </source>
</evidence>
<proteinExistence type="predicted"/>
<evidence type="ECO:0000256" key="2">
    <source>
        <dbReference type="ARBA" id="ARBA00022723"/>
    </source>
</evidence>
<dbReference type="eggNOG" id="COG2010">
    <property type="taxonomic scope" value="Bacteria"/>
</dbReference>
<dbReference type="InterPro" id="IPR036909">
    <property type="entry name" value="Cyt_c-like_dom_sf"/>
</dbReference>
<reference evidence="7 8" key="1">
    <citation type="journal article" date="2011" name="J. Bacteriol.">
        <title>Draft genome sequence of Methylophaga aminisulfidivorans MP T.</title>
        <authorList>
            <person name="Han G.H."/>
            <person name="Kim W."/>
            <person name="Chun J."/>
            <person name="Kim S.W."/>
        </authorList>
    </citation>
    <scope>NUCLEOTIDE SEQUENCE [LARGE SCALE GENOMIC DNA]</scope>
    <source>
        <strain evidence="8">MP(T)</strain>
    </source>
</reference>
<dbReference type="Pfam" id="PF13442">
    <property type="entry name" value="Cytochrome_CBB3"/>
    <property type="match status" value="1"/>
</dbReference>
<dbReference type="SUPFAM" id="SSF46626">
    <property type="entry name" value="Cytochrome c"/>
    <property type="match status" value="1"/>
</dbReference>
<dbReference type="OrthoDB" id="9765171at2"/>
<dbReference type="Proteomes" id="UP000003544">
    <property type="component" value="Unassembled WGS sequence"/>
</dbReference>
<keyword evidence="1 4" id="KW-0349">Heme</keyword>
<dbReference type="GO" id="GO:0046872">
    <property type="term" value="F:metal ion binding"/>
    <property type="evidence" value="ECO:0007669"/>
    <property type="project" value="UniProtKB-KW"/>
</dbReference>
<keyword evidence="2 4" id="KW-0479">Metal-binding</keyword>
<protein>
    <submittedName>
        <fullName evidence="7">Cytochrome c553</fullName>
    </submittedName>
</protein>
<comment type="caution">
    <text evidence="7">The sequence shown here is derived from an EMBL/GenBank/DDBJ whole genome shotgun (WGS) entry which is preliminary data.</text>
</comment>
<dbReference type="STRING" id="1026882.MAMP_00248"/>
<accession>F5T124</accession>
<dbReference type="AlphaFoldDB" id="F5T124"/>
<name>F5T124_9GAMM</name>
<evidence type="ECO:0000256" key="5">
    <source>
        <dbReference type="SAM" id="Phobius"/>
    </source>
</evidence>
<evidence type="ECO:0000313" key="8">
    <source>
        <dbReference type="Proteomes" id="UP000003544"/>
    </source>
</evidence>
<dbReference type="GO" id="GO:0020037">
    <property type="term" value="F:heme binding"/>
    <property type="evidence" value="ECO:0007669"/>
    <property type="project" value="InterPro"/>
</dbReference>
<dbReference type="Gene3D" id="1.10.760.10">
    <property type="entry name" value="Cytochrome c-like domain"/>
    <property type="match status" value="1"/>
</dbReference>
<dbReference type="InterPro" id="IPR009056">
    <property type="entry name" value="Cyt_c-like_dom"/>
</dbReference>
<gene>
    <name evidence="7" type="ORF">MAMP_00248</name>
</gene>